<comment type="caution">
    <text evidence="2">The sequence shown here is derived from an EMBL/GenBank/DDBJ whole genome shotgun (WGS) entry which is preliminary data.</text>
</comment>
<organism evidence="2 3">
    <name type="scientific">Hibiscus sabdariffa</name>
    <name type="common">roselle</name>
    <dbReference type="NCBI Taxonomy" id="183260"/>
    <lineage>
        <taxon>Eukaryota</taxon>
        <taxon>Viridiplantae</taxon>
        <taxon>Streptophyta</taxon>
        <taxon>Embryophyta</taxon>
        <taxon>Tracheophyta</taxon>
        <taxon>Spermatophyta</taxon>
        <taxon>Magnoliopsida</taxon>
        <taxon>eudicotyledons</taxon>
        <taxon>Gunneridae</taxon>
        <taxon>Pentapetalae</taxon>
        <taxon>rosids</taxon>
        <taxon>malvids</taxon>
        <taxon>Malvales</taxon>
        <taxon>Malvaceae</taxon>
        <taxon>Malvoideae</taxon>
        <taxon>Hibiscus</taxon>
    </lineage>
</organism>
<evidence type="ECO:0000313" key="2">
    <source>
        <dbReference type="EMBL" id="KAK9042478.1"/>
    </source>
</evidence>
<dbReference type="PANTHER" id="PTHR34427">
    <property type="entry name" value="DUF4283 DOMAIN PROTEIN"/>
    <property type="match status" value="1"/>
</dbReference>
<name>A0ABR2TYD3_9ROSI</name>
<dbReference type="EMBL" id="JBBPBN010000004">
    <property type="protein sequence ID" value="KAK9042478.1"/>
    <property type="molecule type" value="Genomic_DNA"/>
</dbReference>
<keyword evidence="3" id="KW-1185">Reference proteome</keyword>
<protein>
    <recommendedName>
        <fullName evidence="4">DUF4283 domain-containing protein</fullName>
    </recommendedName>
</protein>
<sequence length="516" mass="57860">MKSDNHRQSGRVVSLGTQDRSKSRKGVAVFINYERVEEHVCVCAVLECDGSNECCGFGKWQLMDGFRIRTFSDRRVEVVSRSLKNSGGDVSRLEKLKRRDVVLNKGIDEQTYKEALMTNTGEGNGDEVRVKIAKGSGNPSGDIVVGSVATEAVQIATTNKDQSRLKQCLVGQINPMYDPKFVQQVLVANGFRVKVSSWSGFYVVIQFEEVEQMDIFWDLKESVLKPWFEEIDTVERFMKEQKLKVWVSLEGIPLEAWSESTMFAIGSCWGRVIQIDSDTVERKLLDKARLLLGVKCLPRIPPQISLVLKGVLYFLKVSCSTFEDEHCWIDGKRPNSDLENPPKEVEKGHDLGDSFSSDQPIEEQLYEVHVEGGVESNTSSGHIVSIEPILDPVSGLYSITPKLITRSKRNNLVDLCSSLINRPSRVGFSPLNNKGSNWSQEAEIREARHEKLLRKADGGESSQKGDTSESNARIKEVEGLYELLEQKLAGGIVDSLTVSDLKEARGKLWALIRREE</sequence>
<proteinExistence type="predicted"/>
<accession>A0ABR2TYD3</accession>
<reference evidence="2 3" key="1">
    <citation type="journal article" date="2024" name="G3 (Bethesda)">
        <title>Genome assembly of Hibiscus sabdariffa L. provides insights into metabolisms of medicinal natural products.</title>
        <authorList>
            <person name="Kim T."/>
        </authorList>
    </citation>
    <scope>NUCLEOTIDE SEQUENCE [LARGE SCALE GENOMIC DNA]</scope>
    <source>
        <strain evidence="2">TK-2024</strain>
        <tissue evidence="2">Old leaves</tissue>
    </source>
</reference>
<dbReference type="PANTHER" id="PTHR34427:SF5">
    <property type="entry name" value="DUF4283 DOMAIN-CONTAINING PROTEIN"/>
    <property type="match status" value="1"/>
</dbReference>
<feature type="region of interest" description="Disordered" evidence="1">
    <location>
        <begin position="333"/>
        <end position="354"/>
    </location>
</feature>
<evidence type="ECO:0000313" key="3">
    <source>
        <dbReference type="Proteomes" id="UP001396334"/>
    </source>
</evidence>
<feature type="compositionally biased region" description="Basic and acidic residues" evidence="1">
    <location>
        <begin position="333"/>
        <end position="352"/>
    </location>
</feature>
<evidence type="ECO:0008006" key="4">
    <source>
        <dbReference type="Google" id="ProtNLM"/>
    </source>
</evidence>
<evidence type="ECO:0000256" key="1">
    <source>
        <dbReference type="SAM" id="MobiDB-lite"/>
    </source>
</evidence>
<dbReference type="Proteomes" id="UP001396334">
    <property type="component" value="Unassembled WGS sequence"/>
</dbReference>
<gene>
    <name evidence="2" type="ORF">V6N11_017548</name>
</gene>